<dbReference type="OrthoDB" id="7340239at2"/>
<proteinExistence type="predicted"/>
<reference evidence="3 4" key="1">
    <citation type="submission" date="2016-10" db="EMBL/GenBank/DDBJ databases">
        <authorList>
            <person name="de Groot N.N."/>
        </authorList>
    </citation>
    <scope>NUCLEOTIDE SEQUENCE [LARGE SCALE GENOMIC DNA]</scope>
    <source>
        <strain evidence="3 4">DSM 26424</strain>
    </source>
</reference>
<dbReference type="Gene3D" id="1.20.1270.180">
    <property type="match status" value="1"/>
</dbReference>
<dbReference type="PANTHER" id="PTHR39176:SF1">
    <property type="entry name" value="PERIPLASMIC PROTEIN"/>
    <property type="match status" value="1"/>
</dbReference>
<name>A0A1G8MGI1_9RHOB</name>
<feature type="chain" id="PRO_5011438230" evidence="1">
    <location>
        <begin position="27"/>
        <end position="124"/>
    </location>
</feature>
<keyword evidence="1" id="KW-0732">Signal</keyword>
<dbReference type="EMBL" id="FNEJ01000008">
    <property type="protein sequence ID" value="SDI67128.1"/>
    <property type="molecule type" value="Genomic_DNA"/>
</dbReference>
<dbReference type="PANTHER" id="PTHR39176">
    <property type="entry name" value="PERIPLASMIC PROTEIN-RELATED"/>
    <property type="match status" value="1"/>
</dbReference>
<dbReference type="STRING" id="555512.SAMN04487993_100841"/>
<accession>A0A1G8MGI1</accession>
<dbReference type="InterPro" id="IPR009739">
    <property type="entry name" value="LprI-like_N"/>
</dbReference>
<dbReference type="AlphaFoldDB" id="A0A1G8MGI1"/>
<evidence type="ECO:0000313" key="4">
    <source>
        <dbReference type="Proteomes" id="UP000199093"/>
    </source>
</evidence>
<gene>
    <name evidence="3" type="ORF">SAMN04487993_100841</name>
</gene>
<feature type="domain" description="Lysozyme inhibitor LprI-like N-terminal" evidence="2">
    <location>
        <begin position="28"/>
        <end position="118"/>
    </location>
</feature>
<feature type="signal peptide" evidence="1">
    <location>
        <begin position="1"/>
        <end position="26"/>
    </location>
</feature>
<evidence type="ECO:0000256" key="1">
    <source>
        <dbReference type="SAM" id="SignalP"/>
    </source>
</evidence>
<protein>
    <submittedName>
        <fullName evidence="3">Uncharacterized conserved protein YecT, DUF1311 family</fullName>
    </submittedName>
</protein>
<keyword evidence="4" id="KW-1185">Reference proteome</keyword>
<dbReference type="RefSeq" id="WP_089846675.1">
    <property type="nucleotide sequence ID" value="NZ_FNEJ01000008.1"/>
</dbReference>
<sequence>MAFSSRPLTAALAGLVLLALAPQARAACSDATTTVEMGTCARVALDGADAELNRVYAVLQSRVSPERMTGIRDAQRLWIPFRDAACDAEGAMYEGGSMQGIATVTCLTKLTQRRTEDLRALLPN</sequence>
<evidence type="ECO:0000259" key="2">
    <source>
        <dbReference type="Pfam" id="PF07007"/>
    </source>
</evidence>
<dbReference type="Proteomes" id="UP000199093">
    <property type="component" value="Unassembled WGS sequence"/>
</dbReference>
<dbReference type="Pfam" id="PF07007">
    <property type="entry name" value="LprI"/>
    <property type="match status" value="1"/>
</dbReference>
<evidence type="ECO:0000313" key="3">
    <source>
        <dbReference type="EMBL" id="SDI67128.1"/>
    </source>
</evidence>
<organism evidence="3 4">
    <name type="scientific">Salipiger marinus</name>
    <dbReference type="NCBI Taxonomy" id="555512"/>
    <lineage>
        <taxon>Bacteria</taxon>
        <taxon>Pseudomonadati</taxon>
        <taxon>Pseudomonadota</taxon>
        <taxon>Alphaproteobacteria</taxon>
        <taxon>Rhodobacterales</taxon>
        <taxon>Roseobacteraceae</taxon>
        <taxon>Salipiger</taxon>
    </lineage>
</organism>